<evidence type="ECO:0000313" key="2">
    <source>
        <dbReference type="Proteomes" id="UP001346877"/>
    </source>
</evidence>
<keyword evidence="2" id="KW-1185">Reference proteome</keyword>
<organism evidence="1 2">
    <name type="scientific">Micromonospora zamorensis</name>
    <dbReference type="NCBI Taxonomy" id="709883"/>
    <lineage>
        <taxon>Bacteria</taxon>
        <taxon>Bacillati</taxon>
        <taxon>Actinomycetota</taxon>
        <taxon>Actinomycetes</taxon>
        <taxon>Micromonosporales</taxon>
        <taxon>Micromonosporaceae</taxon>
        <taxon>Micromonospora</taxon>
    </lineage>
</organism>
<sequence length="202" mass="22029">MRQRHQAHRLTEISQRYANLGLALPPDLATRLGRLVAPYALDDLDRQGSAEGLVGPWLSTRTNHRFESDDAVRVVRGGDEIPTSTKVSALVPGTFSDQPALYDLLSGVAHARSWGLSDSRTLHGRQSGWSAYVVEVSNSVLIGLLAAQRASAMFSTYRGFQADPGVQAMQQRHAGFDRDLVQYGRSANLLNRLRSVAGFLAG</sequence>
<dbReference type="Proteomes" id="UP001346877">
    <property type="component" value="Chromosome"/>
</dbReference>
<proteinExistence type="predicted"/>
<protein>
    <submittedName>
        <fullName evidence="1">Uncharacterized protein</fullName>
    </submittedName>
</protein>
<reference evidence="1 2" key="1">
    <citation type="submission" date="2022-10" db="EMBL/GenBank/DDBJ databases">
        <title>The complete genomes of actinobacterial strains from the NBC collection.</title>
        <authorList>
            <person name="Joergensen T.S."/>
            <person name="Alvarez Arevalo M."/>
            <person name="Sterndorff E.B."/>
            <person name="Faurdal D."/>
            <person name="Vuksanovic O."/>
            <person name="Mourched A.-S."/>
            <person name="Charusanti P."/>
            <person name="Shaw S."/>
            <person name="Blin K."/>
            <person name="Weber T."/>
        </authorList>
    </citation>
    <scope>NUCLEOTIDE SEQUENCE [LARGE SCALE GENOMIC DNA]</scope>
    <source>
        <strain evidence="1 2">NBC_00396</strain>
    </source>
</reference>
<name>A0ABZ1PN68_9ACTN</name>
<dbReference type="RefSeq" id="WP_328375684.1">
    <property type="nucleotide sequence ID" value="NZ_CP107941.1"/>
</dbReference>
<accession>A0ABZ1PN68</accession>
<dbReference type="EMBL" id="CP107941">
    <property type="protein sequence ID" value="WUI85427.1"/>
    <property type="molecule type" value="Genomic_DNA"/>
</dbReference>
<evidence type="ECO:0000313" key="1">
    <source>
        <dbReference type="EMBL" id="WUI85427.1"/>
    </source>
</evidence>
<gene>
    <name evidence="1" type="ORF">OG375_14295</name>
</gene>